<evidence type="ECO:0000313" key="3">
    <source>
        <dbReference type="Proteomes" id="UP001165396"/>
    </source>
</evidence>
<keyword evidence="3" id="KW-1185">Reference proteome</keyword>
<keyword evidence="1" id="KW-0472">Membrane</keyword>
<comment type="caution">
    <text evidence="2">The sequence shown here is derived from an EMBL/GenBank/DDBJ whole genome shotgun (WGS) entry which is preliminary data.</text>
</comment>
<name>A0ABT1YZG0_9RHOB</name>
<reference evidence="2" key="1">
    <citation type="submission" date="2022-07" db="EMBL/GenBank/DDBJ databases">
        <title>Pseudosulfitobacter sp. strain AP-MA-4, whole genome sequence.</title>
        <authorList>
            <person name="Jiang Y."/>
        </authorList>
    </citation>
    <scope>NUCLEOTIDE SEQUENCE</scope>
    <source>
        <strain evidence="2">AP-MA-4</strain>
    </source>
</reference>
<dbReference type="Proteomes" id="UP001165396">
    <property type="component" value="Unassembled WGS sequence"/>
</dbReference>
<accession>A0ABT1YZG0</accession>
<gene>
    <name evidence="2" type="ORF">NTA49_06865</name>
</gene>
<keyword evidence="1" id="KW-1133">Transmembrane helix</keyword>
<keyword evidence="1" id="KW-0812">Transmembrane</keyword>
<feature type="transmembrane region" description="Helical" evidence="1">
    <location>
        <begin position="73"/>
        <end position="91"/>
    </location>
</feature>
<feature type="transmembrane region" description="Helical" evidence="1">
    <location>
        <begin position="98"/>
        <end position="121"/>
    </location>
</feature>
<feature type="transmembrane region" description="Helical" evidence="1">
    <location>
        <begin position="141"/>
        <end position="159"/>
    </location>
</feature>
<dbReference type="EMBL" id="JANKJG010000003">
    <property type="protein sequence ID" value="MCR8826256.1"/>
    <property type="molecule type" value="Genomic_DNA"/>
</dbReference>
<evidence type="ECO:0000256" key="1">
    <source>
        <dbReference type="SAM" id="Phobius"/>
    </source>
</evidence>
<organism evidence="2 3">
    <name type="scientific">Pseudosulfitobacter koreensis</name>
    <dbReference type="NCBI Taxonomy" id="2968472"/>
    <lineage>
        <taxon>Bacteria</taxon>
        <taxon>Pseudomonadati</taxon>
        <taxon>Pseudomonadota</taxon>
        <taxon>Alphaproteobacteria</taxon>
        <taxon>Rhodobacterales</taxon>
        <taxon>Roseobacteraceae</taxon>
        <taxon>Pseudosulfitobacter</taxon>
    </lineage>
</organism>
<protein>
    <submittedName>
        <fullName evidence="2">Uncharacterized protein</fullName>
    </submittedName>
</protein>
<proteinExistence type="predicted"/>
<evidence type="ECO:0000313" key="2">
    <source>
        <dbReference type="EMBL" id="MCR8826256.1"/>
    </source>
</evidence>
<dbReference type="RefSeq" id="WP_258293941.1">
    <property type="nucleotide sequence ID" value="NZ_JANKJG010000003.1"/>
</dbReference>
<sequence>MPRWFGPLLWVTMLLFAAMVFTATRSLTSADGMTIFDARIFGYDLAYARDYLTALGKTGGIDVYLGRLRVMDTVFPALLTMVLLVVIRMRFSGAVQLVLSVLTMVYLGADYLENAFVAGLLRTDPAALTVSDVRVASAATITKYAALLPCLIAALVTYVQGRIAQSEGKQ</sequence>